<comment type="cofactor">
    <cofactor evidence="1">
        <name>[3Fe-4S] cluster</name>
        <dbReference type="ChEBI" id="CHEBI:21137"/>
    </cofactor>
</comment>
<evidence type="ECO:0000256" key="2">
    <source>
        <dbReference type="ARBA" id="ARBA00022448"/>
    </source>
</evidence>
<dbReference type="SUPFAM" id="SSF54862">
    <property type="entry name" value="4Fe-4S ferredoxins"/>
    <property type="match status" value="1"/>
</dbReference>
<dbReference type="Pfam" id="PF13459">
    <property type="entry name" value="Fer4_15"/>
    <property type="match status" value="1"/>
</dbReference>
<evidence type="ECO:0000256" key="6">
    <source>
        <dbReference type="ARBA" id="ARBA00023014"/>
    </source>
</evidence>
<dbReference type="Gene3D" id="3.30.70.20">
    <property type="match status" value="1"/>
</dbReference>
<dbReference type="GO" id="GO:0005506">
    <property type="term" value="F:iron ion binding"/>
    <property type="evidence" value="ECO:0007669"/>
    <property type="project" value="UniProtKB-UniRule"/>
</dbReference>
<evidence type="ECO:0000256" key="4">
    <source>
        <dbReference type="ARBA" id="ARBA00022982"/>
    </source>
</evidence>
<protein>
    <recommendedName>
        <fullName evidence="8">Ferredoxin</fullName>
    </recommendedName>
</protein>
<name>A0ABD7V1Q4_9ACTN</name>
<evidence type="ECO:0000256" key="1">
    <source>
        <dbReference type="ARBA" id="ARBA00001927"/>
    </source>
</evidence>
<keyword evidence="7" id="KW-0003">3Fe-4S</keyword>
<keyword evidence="5 8" id="KW-0408">Iron</keyword>
<evidence type="ECO:0000256" key="3">
    <source>
        <dbReference type="ARBA" id="ARBA00022723"/>
    </source>
</evidence>
<reference evidence="9 10" key="1">
    <citation type="submission" date="2019-02" db="EMBL/GenBank/DDBJ databases">
        <authorList>
            <consortium name="Pathogen Informatics"/>
        </authorList>
    </citation>
    <scope>NUCLEOTIDE SEQUENCE [LARGE SCALE GENOMIC DNA]</scope>
    <source>
        <strain evidence="9 10">3012STDY6756503</strain>
    </source>
</reference>
<sequence length="66" mass="7552">MRIEVDLDLCQGHGMCEMEAPGIFEARRDHVEILEPEPDESRRAEVEAAVQYCPTQALRIIEDDQP</sequence>
<keyword evidence="4 8" id="KW-0249">Electron transport</keyword>
<dbReference type="AlphaFoldDB" id="A0ABD7V1Q4"/>
<dbReference type="InterPro" id="IPR051269">
    <property type="entry name" value="Fe-S_cluster_ET"/>
</dbReference>
<dbReference type="GO" id="GO:0051538">
    <property type="term" value="F:3 iron, 4 sulfur cluster binding"/>
    <property type="evidence" value="ECO:0007669"/>
    <property type="project" value="UniProtKB-KW"/>
</dbReference>
<evidence type="ECO:0000313" key="10">
    <source>
        <dbReference type="Proteomes" id="UP000360750"/>
    </source>
</evidence>
<evidence type="ECO:0000256" key="5">
    <source>
        <dbReference type="ARBA" id="ARBA00023004"/>
    </source>
</evidence>
<comment type="caution">
    <text evidence="9">The sequence shown here is derived from an EMBL/GenBank/DDBJ whole genome shotgun (WGS) entry which is preliminary data.</text>
</comment>
<dbReference type="PANTHER" id="PTHR36923">
    <property type="entry name" value="FERREDOXIN"/>
    <property type="match status" value="1"/>
</dbReference>
<evidence type="ECO:0000313" key="9">
    <source>
        <dbReference type="EMBL" id="VFA88140.1"/>
    </source>
</evidence>
<keyword evidence="6 8" id="KW-0411">Iron-sulfur</keyword>
<comment type="function">
    <text evidence="8">Ferredoxins are iron-sulfur proteins that transfer electrons in a wide variety of metabolic reactions.</text>
</comment>
<dbReference type="Proteomes" id="UP000360750">
    <property type="component" value="Unassembled WGS sequence"/>
</dbReference>
<dbReference type="EMBL" id="CAACYD010000006">
    <property type="protein sequence ID" value="VFA88140.1"/>
    <property type="molecule type" value="Genomic_DNA"/>
</dbReference>
<dbReference type="GeneID" id="60749698"/>
<gene>
    <name evidence="9" type="primary">suaB</name>
    <name evidence="9" type="ORF">NCTC8139_01682</name>
</gene>
<dbReference type="InterPro" id="IPR001080">
    <property type="entry name" value="3Fe4S_ferredoxin"/>
</dbReference>
<dbReference type="PRINTS" id="PR00352">
    <property type="entry name" value="3FE4SFRDOXIN"/>
</dbReference>
<dbReference type="GO" id="GO:0009055">
    <property type="term" value="F:electron transfer activity"/>
    <property type="evidence" value="ECO:0007669"/>
    <property type="project" value="UniProtKB-UniRule"/>
</dbReference>
<dbReference type="RefSeq" id="WP_006899302.1">
    <property type="nucleotide sequence ID" value="NZ_CAACYD010000006.1"/>
</dbReference>
<dbReference type="PANTHER" id="PTHR36923:SF3">
    <property type="entry name" value="FERREDOXIN"/>
    <property type="match status" value="1"/>
</dbReference>
<accession>A0ABD7V1Q4</accession>
<evidence type="ECO:0000256" key="8">
    <source>
        <dbReference type="RuleBase" id="RU368020"/>
    </source>
</evidence>
<proteinExistence type="predicted"/>
<keyword evidence="2 8" id="KW-0813">Transport</keyword>
<evidence type="ECO:0000256" key="7">
    <source>
        <dbReference type="ARBA" id="ARBA00023291"/>
    </source>
</evidence>
<organism evidence="9 10">
    <name type="scientific">Gordonia paraffinivorans</name>
    <dbReference type="NCBI Taxonomy" id="175628"/>
    <lineage>
        <taxon>Bacteria</taxon>
        <taxon>Bacillati</taxon>
        <taxon>Actinomycetota</taxon>
        <taxon>Actinomycetes</taxon>
        <taxon>Mycobacteriales</taxon>
        <taxon>Gordoniaceae</taxon>
        <taxon>Gordonia</taxon>
    </lineage>
</organism>
<keyword evidence="3 8" id="KW-0479">Metal-binding</keyword>